<evidence type="ECO:0000313" key="3">
    <source>
        <dbReference type="Proteomes" id="UP000250140"/>
    </source>
</evidence>
<proteinExistence type="predicted"/>
<dbReference type="InterPro" id="IPR010730">
    <property type="entry name" value="HET"/>
</dbReference>
<reference evidence="2 3" key="1">
    <citation type="journal article" date="2016" name="Nat. Commun.">
        <title>Ectomycorrhizal ecology is imprinted in the genome of the dominant symbiotic fungus Cenococcum geophilum.</title>
        <authorList>
            <consortium name="DOE Joint Genome Institute"/>
            <person name="Peter M."/>
            <person name="Kohler A."/>
            <person name="Ohm R.A."/>
            <person name="Kuo A."/>
            <person name="Krutzmann J."/>
            <person name="Morin E."/>
            <person name="Arend M."/>
            <person name="Barry K.W."/>
            <person name="Binder M."/>
            <person name="Choi C."/>
            <person name="Clum A."/>
            <person name="Copeland A."/>
            <person name="Grisel N."/>
            <person name="Haridas S."/>
            <person name="Kipfer T."/>
            <person name="LaButti K."/>
            <person name="Lindquist E."/>
            <person name="Lipzen A."/>
            <person name="Maire R."/>
            <person name="Meier B."/>
            <person name="Mihaltcheva S."/>
            <person name="Molinier V."/>
            <person name="Murat C."/>
            <person name="Poggeler S."/>
            <person name="Quandt C.A."/>
            <person name="Sperisen C."/>
            <person name="Tritt A."/>
            <person name="Tisserant E."/>
            <person name="Crous P.W."/>
            <person name="Henrissat B."/>
            <person name="Nehls U."/>
            <person name="Egli S."/>
            <person name="Spatafora J.W."/>
            <person name="Grigoriev I.V."/>
            <person name="Martin F.M."/>
        </authorList>
    </citation>
    <scope>NUCLEOTIDE SEQUENCE [LARGE SCALE GENOMIC DNA]</scope>
    <source>
        <strain evidence="2 3">CBS 207.34</strain>
    </source>
</reference>
<dbReference type="Proteomes" id="UP000250140">
    <property type="component" value="Unassembled WGS sequence"/>
</dbReference>
<feature type="domain" description="Heterokaryon incompatibility" evidence="1">
    <location>
        <begin position="31"/>
        <end position="117"/>
    </location>
</feature>
<name>A0A8E2JN96_9PEZI</name>
<dbReference type="Pfam" id="PF06985">
    <property type="entry name" value="HET"/>
    <property type="match status" value="1"/>
</dbReference>
<protein>
    <submittedName>
        <fullName evidence="2">HET-domain-containing protein</fullName>
    </submittedName>
</protein>
<accession>A0A8E2JN96</accession>
<dbReference type="EMBL" id="KV750740">
    <property type="protein sequence ID" value="OCL03408.1"/>
    <property type="molecule type" value="Genomic_DNA"/>
</dbReference>
<dbReference type="OrthoDB" id="3553147at2759"/>
<sequence length="117" mass="13239">EFRILKLHPGKFNDPLEASFQRGSLGNTAAYSALSYVWGDTFLKEIIFVSGSTQKIDLALTLNLATILRKIRLEHSSRLIWVDALCINQNDVSERSHQVSMMADIYKNADEVLIWLG</sequence>
<dbReference type="PANTHER" id="PTHR24148:SF73">
    <property type="entry name" value="HET DOMAIN PROTEIN (AFU_ORTHOLOGUE AFUA_8G01020)"/>
    <property type="match status" value="1"/>
</dbReference>
<dbReference type="AlphaFoldDB" id="A0A8E2JN96"/>
<feature type="non-terminal residue" evidence="2">
    <location>
        <position position="1"/>
    </location>
</feature>
<dbReference type="PANTHER" id="PTHR24148">
    <property type="entry name" value="ANKYRIN REPEAT DOMAIN-CONTAINING PROTEIN 39 HOMOLOG-RELATED"/>
    <property type="match status" value="1"/>
</dbReference>
<gene>
    <name evidence="2" type="ORF">AOQ84DRAFT_278631</name>
</gene>
<keyword evidence="3" id="KW-1185">Reference proteome</keyword>
<evidence type="ECO:0000313" key="2">
    <source>
        <dbReference type="EMBL" id="OCL03408.1"/>
    </source>
</evidence>
<dbReference type="InterPro" id="IPR052895">
    <property type="entry name" value="HetReg/Transcr_Mod"/>
</dbReference>
<feature type="non-terminal residue" evidence="2">
    <location>
        <position position="117"/>
    </location>
</feature>
<organism evidence="2 3">
    <name type="scientific">Glonium stellatum</name>
    <dbReference type="NCBI Taxonomy" id="574774"/>
    <lineage>
        <taxon>Eukaryota</taxon>
        <taxon>Fungi</taxon>
        <taxon>Dikarya</taxon>
        <taxon>Ascomycota</taxon>
        <taxon>Pezizomycotina</taxon>
        <taxon>Dothideomycetes</taxon>
        <taxon>Pleosporomycetidae</taxon>
        <taxon>Gloniales</taxon>
        <taxon>Gloniaceae</taxon>
        <taxon>Glonium</taxon>
    </lineage>
</organism>
<evidence type="ECO:0000259" key="1">
    <source>
        <dbReference type="Pfam" id="PF06985"/>
    </source>
</evidence>